<feature type="chain" id="PRO_5005502871" evidence="2">
    <location>
        <begin position="20"/>
        <end position="450"/>
    </location>
</feature>
<accession>A0A0K6G057</accession>
<dbReference type="AlphaFoldDB" id="A0A0K6G057"/>
<organism evidence="3 4">
    <name type="scientific">Rhizoctonia solani</name>
    <dbReference type="NCBI Taxonomy" id="456999"/>
    <lineage>
        <taxon>Eukaryota</taxon>
        <taxon>Fungi</taxon>
        <taxon>Dikarya</taxon>
        <taxon>Basidiomycota</taxon>
        <taxon>Agaricomycotina</taxon>
        <taxon>Agaricomycetes</taxon>
        <taxon>Cantharellales</taxon>
        <taxon>Ceratobasidiaceae</taxon>
        <taxon>Rhizoctonia</taxon>
    </lineage>
</organism>
<sequence>MLGLKALLILAAYISITVAAPPSSSGANVDPIPPDPDPPQDCPEGQWYWEAISRCIPNAKRRRIDPSGIYLCPKSWIWNEELNHCAPRVPGVIGHACPNGYLWKDYHFVCIPVDSVQPNPQCGPGEWYWEAKSRCVPTIKSGTALRSPDNYRCPYNWYWNNDFRHCVPRRANMRMRETACPAGYTWRKYRFFCIAYSLSELRVADPCPPNQWPWRLGSNLCLPTGKPSETTPPSDGYKCPNRWYWHTILQRCVPPRLTTQHRCPGKHYSNNIRLTCVPMDFNPPQSCPPEQWLWKVKAKSVCLPTLAPGTVNPPPDGYICPENWPWHNDLNHCVPSRPQDTFKACSIGPIKLRRSASTNSLLTLFAGWTSIENQWLWKTTRKCLPKGGTGIRPPARLGIVCPESWYWHPDNHCAPPLPKNLGSYCPDGHKWDYGSSTCELDPLQTNVRKA</sequence>
<feature type="compositionally biased region" description="Pro residues" evidence="1">
    <location>
        <begin position="31"/>
        <end position="40"/>
    </location>
</feature>
<feature type="region of interest" description="Disordered" evidence="1">
    <location>
        <begin position="21"/>
        <end position="40"/>
    </location>
</feature>
<proteinExistence type="predicted"/>
<feature type="signal peptide" evidence="2">
    <location>
        <begin position="1"/>
        <end position="19"/>
    </location>
</feature>
<name>A0A0K6G057_9AGAM</name>
<dbReference type="SUPFAM" id="SSF57184">
    <property type="entry name" value="Growth factor receptor domain"/>
    <property type="match status" value="1"/>
</dbReference>
<evidence type="ECO:0000256" key="2">
    <source>
        <dbReference type="SAM" id="SignalP"/>
    </source>
</evidence>
<dbReference type="EMBL" id="CYGV01001258">
    <property type="protein sequence ID" value="CUA71748.1"/>
    <property type="molecule type" value="Genomic_DNA"/>
</dbReference>
<reference evidence="3 4" key="1">
    <citation type="submission" date="2015-07" db="EMBL/GenBank/DDBJ databases">
        <authorList>
            <person name="Noorani M."/>
        </authorList>
    </citation>
    <scope>NUCLEOTIDE SEQUENCE [LARGE SCALE GENOMIC DNA]</scope>
    <source>
        <strain evidence="3">BBA 69670</strain>
    </source>
</reference>
<evidence type="ECO:0000313" key="4">
    <source>
        <dbReference type="Proteomes" id="UP000044841"/>
    </source>
</evidence>
<dbReference type="Proteomes" id="UP000044841">
    <property type="component" value="Unassembled WGS sequence"/>
</dbReference>
<keyword evidence="2" id="KW-0732">Signal</keyword>
<dbReference type="InterPro" id="IPR009030">
    <property type="entry name" value="Growth_fac_rcpt_cys_sf"/>
</dbReference>
<keyword evidence="4" id="KW-1185">Reference proteome</keyword>
<evidence type="ECO:0000256" key="1">
    <source>
        <dbReference type="SAM" id="MobiDB-lite"/>
    </source>
</evidence>
<evidence type="ECO:0000313" key="3">
    <source>
        <dbReference type="EMBL" id="CUA71748.1"/>
    </source>
</evidence>
<protein>
    <submittedName>
        <fullName evidence="3">SCO-spondin</fullName>
    </submittedName>
</protein>
<gene>
    <name evidence="3" type="ORF">RSOLAG22IIIB_09786</name>
</gene>